<name>A0A8S9V1X5_PHYIN</name>
<proteinExistence type="predicted"/>
<protein>
    <submittedName>
        <fullName evidence="1">Uncharacterized protein</fullName>
    </submittedName>
</protein>
<dbReference type="EMBL" id="JAACNO010000726">
    <property type="protein sequence ID" value="KAF4145484.1"/>
    <property type="molecule type" value="Genomic_DNA"/>
</dbReference>
<dbReference type="Proteomes" id="UP000704712">
    <property type="component" value="Unassembled WGS sequence"/>
</dbReference>
<sequence length="66" mass="7230">MKKLGFLWCCSASSCSASRLLESLHEDAVLTIEEPPAIRPDQQDVNCIDLTIPRTAGVCALRHYVG</sequence>
<comment type="caution">
    <text evidence="1">The sequence shown here is derived from an EMBL/GenBank/DDBJ whole genome shotgun (WGS) entry which is preliminary data.</text>
</comment>
<organism evidence="1 2">
    <name type="scientific">Phytophthora infestans</name>
    <name type="common">Potato late blight agent</name>
    <name type="synonym">Botrytis infestans</name>
    <dbReference type="NCBI Taxonomy" id="4787"/>
    <lineage>
        <taxon>Eukaryota</taxon>
        <taxon>Sar</taxon>
        <taxon>Stramenopiles</taxon>
        <taxon>Oomycota</taxon>
        <taxon>Peronosporomycetes</taxon>
        <taxon>Peronosporales</taxon>
        <taxon>Peronosporaceae</taxon>
        <taxon>Phytophthora</taxon>
    </lineage>
</organism>
<accession>A0A8S9V1X5</accession>
<evidence type="ECO:0000313" key="1">
    <source>
        <dbReference type="EMBL" id="KAF4145484.1"/>
    </source>
</evidence>
<evidence type="ECO:0000313" key="2">
    <source>
        <dbReference type="Proteomes" id="UP000704712"/>
    </source>
</evidence>
<dbReference type="AlphaFoldDB" id="A0A8S9V1X5"/>
<dbReference type="PROSITE" id="PS51257">
    <property type="entry name" value="PROKAR_LIPOPROTEIN"/>
    <property type="match status" value="1"/>
</dbReference>
<reference evidence="1" key="1">
    <citation type="submission" date="2020-03" db="EMBL/GenBank/DDBJ databases">
        <title>Hybrid Assembly of Korean Phytophthora infestans isolates.</title>
        <authorList>
            <person name="Prokchorchik M."/>
            <person name="Lee Y."/>
            <person name="Seo J."/>
            <person name="Cho J.-H."/>
            <person name="Park Y.-E."/>
            <person name="Jang D.-C."/>
            <person name="Im J.-S."/>
            <person name="Choi J.-G."/>
            <person name="Park H.-J."/>
            <person name="Lee G.-B."/>
            <person name="Lee Y.-G."/>
            <person name="Hong S.-Y."/>
            <person name="Cho K."/>
            <person name="Sohn K.H."/>
        </authorList>
    </citation>
    <scope>NUCLEOTIDE SEQUENCE</scope>
    <source>
        <strain evidence="1">KR_2_A2</strain>
    </source>
</reference>
<gene>
    <name evidence="1" type="ORF">GN958_ATG05287</name>
</gene>